<reference evidence="2 3" key="1">
    <citation type="submission" date="2019-03" db="EMBL/GenBank/DDBJ databases">
        <title>First draft genome of Liparis tanakae, snailfish: a comprehensive survey of snailfish specific genes.</title>
        <authorList>
            <person name="Kim W."/>
            <person name="Song I."/>
            <person name="Jeong J.-H."/>
            <person name="Kim D."/>
            <person name="Kim S."/>
            <person name="Ryu S."/>
            <person name="Song J.Y."/>
            <person name="Lee S.K."/>
        </authorList>
    </citation>
    <scope>NUCLEOTIDE SEQUENCE [LARGE SCALE GENOMIC DNA]</scope>
    <source>
        <tissue evidence="2">Muscle</tissue>
    </source>
</reference>
<comment type="caution">
    <text evidence="2">The sequence shown here is derived from an EMBL/GenBank/DDBJ whole genome shotgun (WGS) entry which is preliminary data.</text>
</comment>
<evidence type="ECO:0000313" key="2">
    <source>
        <dbReference type="EMBL" id="TNN42171.1"/>
    </source>
</evidence>
<dbReference type="Proteomes" id="UP000314294">
    <property type="component" value="Unassembled WGS sequence"/>
</dbReference>
<dbReference type="OrthoDB" id="416222at2759"/>
<keyword evidence="3" id="KW-1185">Reference proteome</keyword>
<proteinExistence type="predicted"/>
<dbReference type="AlphaFoldDB" id="A0A4Z2FMC7"/>
<protein>
    <submittedName>
        <fullName evidence="2">Uncharacterized protein</fullName>
    </submittedName>
</protein>
<evidence type="ECO:0000256" key="1">
    <source>
        <dbReference type="SAM" id="MobiDB-lite"/>
    </source>
</evidence>
<sequence>MELELKRAASHGVSRRGGAAGSGSGAAQGVTCSSAVGPVRVRLAVDYFSSPEQTEQGSMEELEPEEQFLRFARNGDLPGIQRLLMSTIREETHININCREKG</sequence>
<accession>A0A4Z2FMC7</accession>
<gene>
    <name evidence="2" type="ORF">EYF80_047665</name>
</gene>
<name>A0A4Z2FMC7_9TELE</name>
<evidence type="ECO:0000313" key="3">
    <source>
        <dbReference type="Proteomes" id="UP000314294"/>
    </source>
</evidence>
<feature type="region of interest" description="Disordered" evidence="1">
    <location>
        <begin position="1"/>
        <end position="31"/>
    </location>
</feature>
<organism evidence="2 3">
    <name type="scientific">Liparis tanakae</name>
    <name type="common">Tanaka's snailfish</name>
    <dbReference type="NCBI Taxonomy" id="230148"/>
    <lineage>
        <taxon>Eukaryota</taxon>
        <taxon>Metazoa</taxon>
        <taxon>Chordata</taxon>
        <taxon>Craniata</taxon>
        <taxon>Vertebrata</taxon>
        <taxon>Euteleostomi</taxon>
        <taxon>Actinopterygii</taxon>
        <taxon>Neopterygii</taxon>
        <taxon>Teleostei</taxon>
        <taxon>Neoteleostei</taxon>
        <taxon>Acanthomorphata</taxon>
        <taxon>Eupercaria</taxon>
        <taxon>Perciformes</taxon>
        <taxon>Cottioidei</taxon>
        <taxon>Cottales</taxon>
        <taxon>Liparidae</taxon>
        <taxon>Liparis</taxon>
    </lineage>
</organism>
<dbReference type="EMBL" id="SRLO01001055">
    <property type="protein sequence ID" value="TNN42171.1"/>
    <property type="molecule type" value="Genomic_DNA"/>
</dbReference>